<evidence type="ECO:0000259" key="2">
    <source>
        <dbReference type="Pfam" id="PF14534"/>
    </source>
</evidence>
<evidence type="ECO:0000313" key="3">
    <source>
        <dbReference type="EMBL" id="PWG05311.1"/>
    </source>
</evidence>
<dbReference type="SUPFAM" id="SSF54427">
    <property type="entry name" value="NTF2-like"/>
    <property type="match status" value="1"/>
</dbReference>
<dbReference type="AlphaFoldDB" id="A0A2U2JAL1"/>
<feature type="domain" description="DUF4440" evidence="2">
    <location>
        <begin position="71"/>
        <end position="181"/>
    </location>
</feature>
<keyword evidence="1" id="KW-0472">Membrane</keyword>
<dbReference type="Proteomes" id="UP000245670">
    <property type="component" value="Unassembled WGS sequence"/>
</dbReference>
<keyword evidence="4" id="KW-1185">Reference proteome</keyword>
<dbReference type="InterPro" id="IPR032710">
    <property type="entry name" value="NTF2-like_dom_sf"/>
</dbReference>
<comment type="caution">
    <text evidence="3">The sequence shown here is derived from an EMBL/GenBank/DDBJ whole genome shotgun (WGS) entry which is preliminary data.</text>
</comment>
<gene>
    <name evidence="3" type="ORF">DIS07_08735</name>
</gene>
<name>A0A2U2JAL1_9FLAO</name>
<protein>
    <submittedName>
        <fullName evidence="3">Nuclear transport factor 2 family protein</fullName>
    </submittedName>
</protein>
<evidence type="ECO:0000256" key="1">
    <source>
        <dbReference type="SAM" id="Phobius"/>
    </source>
</evidence>
<keyword evidence="1" id="KW-1133">Transmembrane helix</keyword>
<dbReference type="Gene3D" id="3.10.450.50">
    <property type="match status" value="1"/>
</dbReference>
<proteinExistence type="predicted"/>
<feature type="transmembrane region" description="Helical" evidence="1">
    <location>
        <begin position="32"/>
        <end position="51"/>
    </location>
</feature>
<dbReference type="EMBL" id="QFFG01000003">
    <property type="protein sequence ID" value="PWG05311.1"/>
    <property type="molecule type" value="Genomic_DNA"/>
</dbReference>
<reference evidence="3 4" key="1">
    <citation type="submission" date="2018-05" db="EMBL/GenBank/DDBJ databases">
        <title>Polaribacter aquimarinus sp. nov., isolated from sediment in a sediment of sea.</title>
        <authorList>
            <person name="Lu D."/>
        </authorList>
    </citation>
    <scope>NUCLEOTIDE SEQUENCE [LARGE SCALE GENOMIC DNA]</scope>
    <source>
        <strain evidence="3 4">ZY113</strain>
    </source>
</reference>
<organism evidence="3 4">
    <name type="scientific">Polaribacter aquimarinus</name>
    <dbReference type="NCBI Taxonomy" id="2100726"/>
    <lineage>
        <taxon>Bacteria</taxon>
        <taxon>Pseudomonadati</taxon>
        <taxon>Bacteroidota</taxon>
        <taxon>Flavobacteriia</taxon>
        <taxon>Flavobacteriales</taxon>
        <taxon>Flavobacteriaceae</taxon>
    </lineage>
</organism>
<keyword evidence="1" id="KW-0812">Transmembrane</keyword>
<dbReference type="Pfam" id="PF14534">
    <property type="entry name" value="DUF4440"/>
    <property type="match status" value="1"/>
</dbReference>
<accession>A0A2U2JAL1</accession>
<evidence type="ECO:0000313" key="4">
    <source>
        <dbReference type="Proteomes" id="UP000245670"/>
    </source>
</evidence>
<sequence>MYYQPQDFKKQSTQSTNIPFMNSFLEPFKNSFVLKILLFLAMLFYNFVLNAQIDKNSDLYKTLKIKDSIIFEKTFNLCELEKLDSIIAKDFEFYHDVGGKQNREEFFKAIRNNICAKPGINKRNLVSNSLEVHQLKDNGTIYGAIQKGKHTFLQKTNGIFKTVGIADFTHLWILENKNWKLKRVLSYNHKPYSK</sequence>
<dbReference type="InterPro" id="IPR027843">
    <property type="entry name" value="DUF4440"/>
</dbReference>